<gene>
    <name evidence="9" type="primary">fliD</name>
    <name evidence="8" type="ORF">BBN53_08955</name>
    <name evidence="9" type="ORF">ERS370011_03706</name>
</gene>
<dbReference type="GO" id="GO:0009421">
    <property type="term" value="C:bacterial-type flagellum filament cap"/>
    <property type="evidence" value="ECO:0007669"/>
    <property type="project" value="InterPro"/>
</dbReference>
<keyword evidence="9" id="KW-0969">Cilium</keyword>
<dbReference type="GO" id="GO:0005576">
    <property type="term" value="C:extracellular region"/>
    <property type="evidence" value="ECO:0007669"/>
    <property type="project" value="UniProtKB-SubCell"/>
</dbReference>
<dbReference type="InterPro" id="IPR010809">
    <property type="entry name" value="FliD_C"/>
</dbReference>
<evidence type="ECO:0000313" key="8">
    <source>
        <dbReference type="EMBL" id="ANY16012.1"/>
    </source>
</evidence>
<dbReference type="OrthoDB" id="5980200at2"/>
<dbReference type="Pfam" id="PF07195">
    <property type="entry name" value="FliD_C"/>
    <property type="match status" value="1"/>
</dbReference>
<comment type="function">
    <text evidence="5">Required for morphogenesis and for the elongation of the flagellar filament by facilitating polymerization of the flagellin monomers at the tip of growing filament. Forms a capping structure, which prevents flagellin subunits (transported through the central channel of the flagellum) from leaking out without polymerization at the distal end.</text>
</comment>
<dbReference type="InterPro" id="IPR040026">
    <property type="entry name" value="FliD"/>
</dbReference>
<dbReference type="PANTHER" id="PTHR30288:SF0">
    <property type="entry name" value="FLAGELLAR HOOK-ASSOCIATED PROTEIN 2"/>
    <property type="match status" value="1"/>
</dbReference>
<keyword evidence="9" id="KW-0282">Flagellum</keyword>
<dbReference type="GO" id="GO:0009424">
    <property type="term" value="C:bacterial-type flagellum hook"/>
    <property type="evidence" value="ECO:0007669"/>
    <property type="project" value="UniProtKB-UniRule"/>
</dbReference>
<reference evidence="8 11" key="2">
    <citation type="submission" date="2016-07" db="EMBL/GenBank/DDBJ databases">
        <title>Complete genome sequences of Bordetella pseudohinzii.</title>
        <authorList>
            <person name="Spilker T."/>
            <person name="Darrah R."/>
            <person name="LiPuma J.J."/>
        </authorList>
    </citation>
    <scope>NUCLEOTIDE SEQUENCE [LARGE SCALE GENOMIC DNA]</scope>
    <source>
        <strain evidence="8 11">HI4681</strain>
    </source>
</reference>
<evidence type="ECO:0000259" key="7">
    <source>
        <dbReference type="Pfam" id="PF07195"/>
    </source>
</evidence>
<evidence type="ECO:0000256" key="1">
    <source>
        <dbReference type="ARBA" id="ARBA00009764"/>
    </source>
</evidence>
<accession>A0A0J6EVZ2</accession>
<comment type="similarity">
    <text evidence="1 5">Belongs to the FliD family.</text>
</comment>
<keyword evidence="11" id="KW-1185">Reference proteome</keyword>
<dbReference type="Proteomes" id="UP000092950">
    <property type="component" value="Chromosome"/>
</dbReference>
<proteinExistence type="inferred from homology"/>
<evidence type="ECO:0000259" key="6">
    <source>
        <dbReference type="Pfam" id="PF02465"/>
    </source>
</evidence>
<evidence type="ECO:0000256" key="5">
    <source>
        <dbReference type="RuleBase" id="RU362066"/>
    </source>
</evidence>
<name>A0A0J6EVZ2_9BORD</name>
<feature type="domain" description="Flagellar hook-associated protein 2 C-terminal" evidence="7">
    <location>
        <begin position="218"/>
        <end position="440"/>
    </location>
</feature>
<keyword evidence="4 5" id="KW-0975">Bacterial flagellum</keyword>
<reference evidence="9 10" key="1">
    <citation type="submission" date="2015-09" db="EMBL/GenBank/DDBJ databases">
        <authorList>
            <person name="Jackson K.R."/>
            <person name="Lunt B.L."/>
            <person name="Fisher J.N.B."/>
            <person name="Gardner A.V."/>
            <person name="Bailey M.E."/>
            <person name="Deus L.M."/>
            <person name="Earl A.S."/>
            <person name="Gibby P.D."/>
            <person name="Hartmann K.A."/>
            <person name="Liu J.E."/>
            <person name="Manci A.M."/>
            <person name="Nielsen D.A."/>
            <person name="Solomon M.B."/>
            <person name="Breakwell D.P."/>
            <person name="Burnett S.H."/>
            <person name="Grose J.H."/>
        </authorList>
    </citation>
    <scope>NUCLEOTIDE SEQUENCE [LARGE SCALE GENOMIC DNA]</scope>
    <source>
        <strain evidence="9 10">2789STDY5608636</strain>
    </source>
</reference>
<sequence>MATISSLGSSGLPLQDTLDKLQEAEEQRLKLITNQQTSNQTRISAFGKIQSAVEALKKAASDLNGMGGTNILSNKITGEGVTSSITTGATAGTYNIKVSKLATAQSLQTQAYGSRIDNMGTGGTVTFTIDGQEKSITLGSDTSLNGIVKAINGDDSLGLSATVVNDGNDNYYLMVTSKTEGEKAAVSKITVTGNNELAATLQYDASDSSSPMKVLTPATNAELTINGIAVVSQTNTVTTAIDGITLNLTAVTPADGKGATLTIAQDNTKVTALVQSFVNAYNSLQSTIADLTAFNVDQQTQSALTGDGTARSIQSAVATALHVVTGEGAVQNLGQTGITTDPKTGLLKFDSEKFNKALNENPNDVLRVFSGTNGVAAKMADATDKMLGDNGSIKTRTDGLNKTLETLKKQYESTENQIEATMANYRAQFVKLDALVVQLKSTSEYLSQQFASLSSSTSK</sequence>
<dbReference type="KEGG" id="bpdz:BBN53_08955"/>
<dbReference type="RefSeq" id="WP_043207948.1">
    <property type="nucleotide sequence ID" value="NZ_CAJGUP010000070.1"/>
</dbReference>
<organism evidence="9 10">
    <name type="scientific">Bordetella pseudohinzii</name>
    <dbReference type="NCBI Taxonomy" id="1331258"/>
    <lineage>
        <taxon>Bacteria</taxon>
        <taxon>Pseudomonadati</taxon>
        <taxon>Pseudomonadota</taxon>
        <taxon>Betaproteobacteria</taxon>
        <taxon>Burkholderiales</taxon>
        <taxon>Alcaligenaceae</taxon>
        <taxon>Bordetella</taxon>
    </lineage>
</organism>
<dbReference type="Proteomes" id="UP000053096">
    <property type="component" value="Unassembled WGS sequence"/>
</dbReference>
<evidence type="ECO:0000256" key="4">
    <source>
        <dbReference type="ARBA" id="ARBA00023143"/>
    </source>
</evidence>
<accession>A0A0M7HGJ0</accession>
<keyword evidence="3 5" id="KW-0175">Coiled coil</keyword>
<feature type="domain" description="Flagellar hook-associated protein 2 N-terminal" evidence="6">
    <location>
        <begin position="10"/>
        <end position="105"/>
    </location>
</feature>
<evidence type="ECO:0000256" key="3">
    <source>
        <dbReference type="ARBA" id="ARBA00023054"/>
    </source>
</evidence>
<evidence type="ECO:0000313" key="11">
    <source>
        <dbReference type="Proteomes" id="UP000092950"/>
    </source>
</evidence>
<feature type="coiled-coil region" evidence="5">
    <location>
        <begin position="397"/>
        <end position="428"/>
    </location>
</feature>
<dbReference type="EMBL" id="CYTV01000014">
    <property type="protein sequence ID" value="CUJ09067.1"/>
    <property type="molecule type" value="Genomic_DNA"/>
</dbReference>
<evidence type="ECO:0000313" key="9">
    <source>
        <dbReference type="EMBL" id="CUJ09067.1"/>
    </source>
</evidence>
<evidence type="ECO:0000313" key="10">
    <source>
        <dbReference type="Proteomes" id="UP000053096"/>
    </source>
</evidence>
<dbReference type="AlphaFoldDB" id="A0A0J6EVZ2"/>
<keyword evidence="5" id="KW-0964">Secreted</keyword>
<protein>
    <recommendedName>
        <fullName evidence="5">Flagellar hook-associated protein 2</fullName>
        <shortName evidence="5">HAP2</shortName>
    </recommendedName>
    <alternativeName>
        <fullName evidence="5">Flagellar cap protein</fullName>
    </alternativeName>
</protein>
<keyword evidence="9" id="KW-0966">Cell projection</keyword>
<dbReference type="Pfam" id="PF02465">
    <property type="entry name" value="FliD_N"/>
    <property type="match status" value="1"/>
</dbReference>
<dbReference type="InterPro" id="IPR003481">
    <property type="entry name" value="FliD_N"/>
</dbReference>
<comment type="subunit">
    <text evidence="2 5">Homopentamer.</text>
</comment>
<evidence type="ECO:0000256" key="2">
    <source>
        <dbReference type="ARBA" id="ARBA00011255"/>
    </source>
</evidence>
<comment type="subcellular location">
    <subcellularLocation>
        <location evidence="5">Secreted</location>
    </subcellularLocation>
    <subcellularLocation>
        <location evidence="5">Bacterial flagellum</location>
    </subcellularLocation>
</comment>
<dbReference type="GO" id="GO:0071973">
    <property type="term" value="P:bacterial-type flagellum-dependent cell motility"/>
    <property type="evidence" value="ECO:0007669"/>
    <property type="project" value="TreeGrafter"/>
</dbReference>
<dbReference type="GO" id="GO:0007155">
    <property type="term" value="P:cell adhesion"/>
    <property type="evidence" value="ECO:0007669"/>
    <property type="project" value="InterPro"/>
</dbReference>
<dbReference type="PANTHER" id="PTHR30288">
    <property type="entry name" value="FLAGELLAR CAP/ASSEMBLY PROTEIN FLID"/>
    <property type="match status" value="1"/>
</dbReference>
<dbReference type="EMBL" id="CP016440">
    <property type="protein sequence ID" value="ANY16012.1"/>
    <property type="molecule type" value="Genomic_DNA"/>
</dbReference>